<evidence type="ECO:0000256" key="8">
    <source>
        <dbReference type="ARBA" id="ARBA00023136"/>
    </source>
</evidence>
<dbReference type="GO" id="GO:0005886">
    <property type="term" value="C:plasma membrane"/>
    <property type="evidence" value="ECO:0007669"/>
    <property type="project" value="UniProtKB-SubCell"/>
</dbReference>
<dbReference type="PANTHER" id="PTHR34308">
    <property type="entry name" value="COBALAMIN BIOSYNTHESIS PROTEIN CBIB"/>
    <property type="match status" value="1"/>
</dbReference>
<evidence type="ECO:0000256" key="9">
    <source>
        <dbReference type="SAM" id="Phobius"/>
    </source>
</evidence>
<dbReference type="UniPathway" id="UPA00148"/>
<evidence type="ECO:0000256" key="7">
    <source>
        <dbReference type="ARBA" id="ARBA00022989"/>
    </source>
</evidence>
<keyword evidence="5" id="KW-0169">Cobalamin biosynthesis</keyword>
<reference evidence="10" key="1">
    <citation type="submission" date="2018-06" db="EMBL/GenBank/DDBJ databases">
        <authorList>
            <person name="Zhirakovskaya E."/>
        </authorList>
    </citation>
    <scope>NUCLEOTIDE SEQUENCE</scope>
</reference>
<evidence type="ECO:0000313" key="10">
    <source>
        <dbReference type="EMBL" id="VAW19668.1"/>
    </source>
</evidence>
<name>A0A3B0TNY4_9ZZZZ</name>
<dbReference type="InterPro" id="IPR004485">
    <property type="entry name" value="Cobalamin_biosynth_CobD/CbiB"/>
</dbReference>
<evidence type="ECO:0000256" key="6">
    <source>
        <dbReference type="ARBA" id="ARBA00022692"/>
    </source>
</evidence>
<dbReference type="EC" id="6.3.1.10" evidence="10"/>
<keyword evidence="4" id="KW-1003">Cell membrane</keyword>
<dbReference type="GO" id="GO:0048472">
    <property type="term" value="F:threonine-phosphate decarboxylase activity"/>
    <property type="evidence" value="ECO:0007669"/>
    <property type="project" value="InterPro"/>
</dbReference>
<comment type="pathway">
    <text evidence="2">Cofactor biosynthesis; adenosylcobalamin biosynthesis.</text>
</comment>
<dbReference type="Pfam" id="PF03186">
    <property type="entry name" value="CobD_Cbib"/>
    <property type="match status" value="1"/>
</dbReference>
<evidence type="ECO:0000256" key="3">
    <source>
        <dbReference type="ARBA" id="ARBA00006263"/>
    </source>
</evidence>
<dbReference type="EMBL" id="UOEO01000116">
    <property type="protein sequence ID" value="VAW19668.1"/>
    <property type="molecule type" value="Genomic_DNA"/>
</dbReference>
<protein>
    <submittedName>
        <fullName evidence="10">Adenosylcobinamide-phosphate synthase</fullName>
        <ecNumber evidence="10">6.3.1.10</ecNumber>
    </submittedName>
</protein>
<dbReference type="PANTHER" id="PTHR34308:SF1">
    <property type="entry name" value="COBALAMIN BIOSYNTHESIS PROTEIN CBIB"/>
    <property type="match status" value="1"/>
</dbReference>
<accession>A0A3B0TNY4</accession>
<gene>
    <name evidence="10" type="ORF">MNBD_ALPHA12-1571</name>
</gene>
<keyword evidence="7 9" id="KW-1133">Transmembrane helix</keyword>
<sequence length="323" mass="35271">MYFVMAFVALVIDRAVVWPDWLGRIFSHPVVWQGKLIEIMETRFNRSEFSGRTRRLLGLLMLTVLVGTTLFISLVIVRALALLPYGWLIEALLASVFLAHRSLAEAVTKIADTLDISIEQGRVALSHIVGRDTANLNEHEIARAAIESLAENSSDGVIAPLFWLVLFGLPGIAIYKAINTADSMVGHKNLRFVDFGWASARLDDVVNWLPARLSALLYVLASFFVHGASPSKSLDTARRDASGHVSPNAGWPEAAMAGALGFSLGGPRSYQGKMLDLAIMGDGKRELEASDIRLALKLFAAMTLLAMFVVALATLFQFGQFAL</sequence>
<dbReference type="AlphaFoldDB" id="A0A3B0TNY4"/>
<evidence type="ECO:0000256" key="1">
    <source>
        <dbReference type="ARBA" id="ARBA00004651"/>
    </source>
</evidence>
<feature type="transmembrane region" description="Helical" evidence="9">
    <location>
        <begin position="157"/>
        <end position="178"/>
    </location>
</feature>
<keyword evidence="6 9" id="KW-0812">Transmembrane</keyword>
<dbReference type="NCBIfam" id="TIGR00380">
    <property type="entry name" value="cobal_cbiB"/>
    <property type="match status" value="1"/>
</dbReference>
<feature type="transmembrane region" description="Helical" evidence="9">
    <location>
        <begin position="56"/>
        <end position="76"/>
    </location>
</feature>
<dbReference type="HAMAP" id="MF_00024">
    <property type="entry name" value="CobD_CbiB"/>
    <property type="match status" value="1"/>
</dbReference>
<evidence type="ECO:0000256" key="5">
    <source>
        <dbReference type="ARBA" id="ARBA00022573"/>
    </source>
</evidence>
<proteinExistence type="inferred from homology"/>
<evidence type="ECO:0000256" key="4">
    <source>
        <dbReference type="ARBA" id="ARBA00022475"/>
    </source>
</evidence>
<comment type="similarity">
    <text evidence="3">Belongs to the CobD/CbiB family.</text>
</comment>
<dbReference type="GO" id="GO:0009236">
    <property type="term" value="P:cobalamin biosynthetic process"/>
    <property type="evidence" value="ECO:0007669"/>
    <property type="project" value="UniProtKB-UniPathway"/>
</dbReference>
<organism evidence="10">
    <name type="scientific">hydrothermal vent metagenome</name>
    <dbReference type="NCBI Taxonomy" id="652676"/>
    <lineage>
        <taxon>unclassified sequences</taxon>
        <taxon>metagenomes</taxon>
        <taxon>ecological metagenomes</taxon>
    </lineage>
</organism>
<feature type="transmembrane region" description="Helical" evidence="9">
    <location>
        <begin position="294"/>
        <end position="318"/>
    </location>
</feature>
<keyword evidence="10" id="KW-0436">Ligase</keyword>
<evidence type="ECO:0000256" key="2">
    <source>
        <dbReference type="ARBA" id="ARBA00004953"/>
    </source>
</evidence>
<dbReference type="GO" id="GO:0043757">
    <property type="term" value="F:adenosylcobinamide-phosphate synthase activity"/>
    <property type="evidence" value="ECO:0007669"/>
    <property type="project" value="UniProtKB-EC"/>
</dbReference>
<keyword evidence="8 9" id="KW-0472">Membrane</keyword>
<comment type="subcellular location">
    <subcellularLocation>
        <location evidence="1">Cell membrane</location>
        <topology evidence="1">Multi-pass membrane protein</topology>
    </subcellularLocation>
</comment>